<dbReference type="PROSITE" id="PS50104">
    <property type="entry name" value="TIR"/>
    <property type="match status" value="2"/>
</dbReference>
<feature type="transmembrane region" description="Helical" evidence="11">
    <location>
        <begin position="768"/>
        <end position="790"/>
    </location>
</feature>
<dbReference type="Gene3D" id="3.40.50.10140">
    <property type="entry name" value="Toll/interleukin-1 receptor homology (TIR) domain"/>
    <property type="match status" value="2"/>
</dbReference>
<evidence type="ECO:0000256" key="9">
    <source>
        <dbReference type="ARBA" id="ARBA00023170"/>
    </source>
</evidence>
<dbReference type="InterPro" id="IPR003591">
    <property type="entry name" value="Leu-rich_rpt_typical-subtyp"/>
</dbReference>
<comment type="subcellular location">
    <subcellularLocation>
        <location evidence="1">Membrane</location>
        <topology evidence="1">Single-pass type I membrane protein</topology>
    </subcellularLocation>
</comment>
<dbReference type="PROSITE" id="PS51450">
    <property type="entry name" value="LRR"/>
    <property type="match status" value="3"/>
</dbReference>
<dbReference type="InterPro" id="IPR000157">
    <property type="entry name" value="TIR_dom"/>
</dbReference>
<dbReference type="InterPro" id="IPR035897">
    <property type="entry name" value="Toll_tir_struct_dom_sf"/>
</dbReference>
<feature type="chain" id="PRO_5046762105" evidence="12">
    <location>
        <begin position="22"/>
        <end position="1169"/>
    </location>
</feature>
<dbReference type="Gene3D" id="3.80.10.10">
    <property type="entry name" value="Ribonuclease Inhibitor"/>
    <property type="match status" value="5"/>
</dbReference>
<dbReference type="SUPFAM" id="SSF52058">
    <property type="entry name" value="L domain-like"/>
    <property type="match status" value="1"/>
</dbReference>
<evidence type="ECO:0000256" key="2">
    <source>
        <dbReference type="ARBA" id="ARBA00009634"/>
    </source>
</evidence>
<dbReference type="PANTHER" id="PTHR24365:SF541">
    <property type="entry name" value="PROTEIN TOLL-RELATED"/>
    <property type="match status" value="1"/>
</dbReference>
<evidence type="ECO:0000256" key="11">
    <source>
        <dbReference type="SAM" id="Phobius"/>
    </source>
</evidence>
<dbReference type="SUPFAM" id="SSF52200">
    <property type="entry name" value="Toll/Interleukin receptor TIR domain"/>
    <property type="match status" value="2"/>
</dbReference>
<reference evidence="14" key="1">
    <citation type="submission" date="2022-11" db="EMBL/GenBank/DDBJ databases">
        <title>Centuries of genome instability and evolution in soft-shell clam transmissible cancer (bioRxiv).</title>
        <authorList>
            <person name="Hart S.F.M."/>
            <person name="Yonemitsu M.A."/>
            <person name="Giersch R.M."/>
            <person name="Beal B.F."/>
            <person name="Arriagada G."/>
            <person name="Davis B.W."/>
            <person name="Ostrander E.A."/>
            <person name="Goff S.P."/>
            <person name="Metzger M.J."/>
        </authorList>
    </citation>
    <scope>NUCLEOTIDE SEQUENCE</scope>
    <source>
        <strain evidence="14">MELC-2E11</strain>
        <tissue evidence="14">Siphon/mantle</tissue>
    </source>
</reference>
<keyword evidence="3" id="KW-0433">Leucine-rich repeat</keyword>
<dbReference type="InterPro" id="IPR032675">
    <property type="entry name" value="LRR_dom_sf"/>
</dbReference>
<evidence type="ECO:0000256" key="1">
    <source>
        <dbReference type="ARBA" id="ARBA00004479"/>
    </source>
</evidence>
<keyword evidence="7 11" id="KW-1133">Transmembrane helix</keyword>
<keyword evidence="9" id="KW-0675">Receptor</keyword>
<keyword evidence="5 12" id="KW-0732">Signal</keyword>
<evidence type="ECO:0000256" key="4">
    <source>
        <dbReference type="ARBA" id="ARBA00022692"/>
    </source>
</evidence>
<evidence type="ECO:0000256" key="8">
    <source>
        <dbReference type="ARBA" id="ARBA00023136"/>
    </source>
</evidence>
<dbReference type="SMART" id="SM00364">
    <property type="entry name" value="LRR_BAC"/>
    <property type="match status" value="3"/>
</dbReference>
<dbReference type="SMART" id="SM00082">
    <property type="entry name" value="LRRCT"/>
    <property type="match status" value="2"/>
</dbReference>
<keyword evidence="15" id="KW-1185">Reference proteome</keyword>
<proteinExistence type="inferred from homology"/>
<evidence type="ECO:0000256" key="10">
    <source>
        <dbReference type="ARBA" id="ARBA00023180"/>
    </source>
</evidence>
<dbReference type="Pfam" id="PF13676">
    <property type="entry name" value="TIR_2"/>
    <property type="match status" value="1"/>
</dbReference>
<feature type="domain" description="TIR" evidence="13">
    <location>
        <begin position="1013"/>
        <end position="1152"/>
    </location>
</feature>
<dbReference type="PANTHER" id="PTHR24365">
    <property type="entry name" value="TOLL-LIKE RECEPTOR"/>
    <property type="match status" value="1"/>
</dbReference>
<dbReference type="Proteomes" id="UP001164746">
    <property type="component" value="Chromosome 15"/>
</dbReference>
<feature type="domain" description="TIR" evidence="13">
    <location>
        <begin position="818"/>
        <end position="952"/>
    </location>
</feature>
<protein>
    <submittedName>
        <fullName evidence="14">TOLL-like protein</fullName>
    </submittedName>
</protein>
<evidence type="ECO:0000313" key="14">
    <source>
        <dbReference type="EMBL" id="WAR28576.1"/>
    </source>
</evidence>
<dbReference type="SMART" id="SM00369">
    <property type="entry name" value="LRR_TYP"/>
    <property type="match status" value="7"/>
</dbReference>
<name>A0ABY7G6C0_MYAAR</name>
<keyword evidence="6" id="KW-0677">Repeat</keyword>
<evidence type="ECO:0000256" key="6">
    <source>
        <dbReference type="ARBA" id="ARBA00022737"/>
    </source>
</evidence>
<dbReference type="EMBL" id="CP111026">
    <property type="protein sequence ID" value="WAR28576.1"/>
    <property type="molecule type" value="Genomic_DNA"/>
</dbReference>
<evidence type="ECO:0000256" key="7">
    <source>
        <dbReference type="ARBA" id="ARBA00022989"/>
    </source>
</evidence>
<dbReference type="InterPro" id="IPR000483">
    <property type="entry name" value="Cys-rich_flank_reg_C"/>
</dbReference>
<accession>A0ABY7G6C0</accession>
<comment type="similarity">
    <text evidence="2">Belongs to the Toll-like receptor family.</text>
</comment>
<feature type="signal peptide" evidence="12">
    <location>
        <begin position="1"/>
        <end position="21"/>
    </location>
</feature>
<evidence type="ECO:0000259" key="13">
    <source>
        <dbReference type="PROSITE" id="PS50104"/>
    </source>
</evidence>
<dbReference type="Pfam" id="PF13855">
    <property type="entry name" value="LRR_8"/>
    <property type="match status" value="2"/>
</dbReference>
<dbReference type="InterPro" id="IPR001611">
    <property type="entry name" value="Leu-rich_rpt"/>
</dbReference>
<keyword evidence="10" id="KW-0325">Glycoprotein</keyword>
<keyword evidence="8 11" id="KW-0472">Membrane</keyword>
<dbReference type="SMART" id="SM00255">
    <property type="entry name" value="TIR"/>
    <property type="match status" value="1"/>
</dbReference>
<gene>
    <name evidence="14" type="ORF">MAR_014280</name>
</gene>
<evidence type="ECO:0000256" key="3">
    <source>
        <dbReference type="ARBA" id="ARBA00022614"/>
    </source>
</evidence>
<sequence length="1169" mass="132441">MSSKTKFFLFIALLLPASTVTEPPDCQVQLDNDNNIPPLFASGETPLEMDVRIIVVHNTLEVTCVVNTSQIVANFTSANEVENTAIYLKCTFPTPIVIRPNSHPKPLPEREVYMLQITGCAFDKSSIFAISSLAEFKTFSFLGSLITGADLTSLKDVRSDSFQSIVSFAFVNFGSTNESIWSLFDKRDTFENMAEISITNTHWLDLPENLSSIFPNLQTLDLPNNGLQVPHSNFPWTQDTVYLPNNLSRTGYMHQHYADSQSLSIPTDIFRRSMDMKKNNITDLSMFEFHGLIHMISLQNNSLRSLGENTFSKILGIQNLDLSVNNLHSLPIGVFLELSELRLLDLSSNDLSVIHKDDFTPLTSLHRLNLAKNKIEFIEDGSFSSLQELLILDLSANSIRTLSEHSFPIKSLSLAEIYVDENPIKILPSFIFYVRGLKIASFERTHIAFENFTDYLLNMNMNRVLRSVVKSASTPDRSDIYQQSNDPCLVKIGHSNNTNLGFKIDQENITLNTSLQLVLLHFKLEFTANPVRCNCRINPIISFVNFLIKNNSIGNVQELFGSWICQSPEKLYGKNILEIEMDQTLCAFNVSTCPIPCKCYERTLTGNIIVDCIGFNLNDIPDNMPVGSLELRLSHNNITHVANIAYLGRVKIFDISHNHLKTIDSSVFQNLNKIETLNLRSNYLIRLPQTLVRLGAKSIMLSGNPYVCDCNVVWLKNWITSNKDIVTDWDMVTCNTLQNDGNIIVKVSNAEFICKESSLNEFDEIKHAVLPSIATFVTVCLVIIAIALIYSFRTEIKVLMFIHWGLHPLDNDTGNNAEEIDCMVIHKSSDNDWVLEKVVKPLEHCNNNYTVVDSDRDFIVGYSFQQNVSNLVVRSKRMIIIVTGNSMPENVAMSWSIAQEKIKSTKSSFGIIVTHNIQKHNIEDKDMKAYLKHGRYVDSKELLFTNKLLYYMPGKCMNQKYLNTINASKGESDSGISFGGSIFNCTSTVSRAISNSSSLTIEYAESAELVSTCTTDLFITYHDTDMDFARHRLLSLFESNNYAVCFPDRDFLSGPSREENILNSIASSEHTVLVLSSLYIIDEWCLFTFRAAYEKSLRETYNHLIVVIRNDVDISNDIRDNEIKHYIRSYVCLEENHKWFENKLLHCVEYSHSLQSCGILPIQSLVTEL</sequence>
<evidence type="ECO:0000313" key="15">
    <source>
        <dbReference type="Proteomes" id="UP001164746"/>
    </source>
</evidence>
<keyword evidence="4 11" id="KW-0812">Transmembrane</keyword>
<evidence type="ECO:0000256" key="5">
    <source>
        <dbReference type="ARBA" id="ARBA00022729"/>
    </source>
</evidence>
<organism evidence="14 15">
    <name type="scientific">Mya arenaria</name>
    <name type="common">Soft-shell clam</name>
    <dbReference type="NCBI Taxonomy" id="6604"/>
    <lineage>
        <taxon>Eukaryota</taxon>
        <taxon>Metazoa</taxon>
        <taxon>Spiralia</taxon>
        <taxon>Lophotrochozoa</taxon>
        <taxon>Mollusca</taxon>
        <taxon>Bivalvia</taxon>
        <taxon>Autobranchia</taxon>
        <taxon>Heteroconchia</taxon>
        <taxon>Euheterodonta</taxon>
        <taxon>Imparidentia</taxon>
        <taxon>Neoheterodontei</taxon>
        <taxon>Myida</taxon>
        <taxon>Myoidea</taxon>
        <taxon>Myidae</taxon>
        <taxon>Mya</taxon>
    </lineage>
</organism>
<evidence type="ECO:0000256" key="12">
    <source>
        <dbReference type="SAM" id="SignalP"/>
    </source>
</evidence>